<keyword evidence="3" id="KW-1185">Reference proteome</keyword>
<dbReference type="PROSITE" id="PS50294">
    <property type="entry name" value="WD_REPEATS_REGION"/>
    <property type="match status" value="1"/>
</dbReference>
<dbReference type="InterPro" id="IPR015943">
    <property type="entry name" value="WD40/YVTN_repeat-like_dom_sf"/>
</dbReference>
<evidence type="ECO:0000313" key="3">
    <source>
        <dbReference type="Proteomes" id="UP001434737"/>
    </source>
</evidence>
<proteinExistence type="predicted"/>
<dbReference type="PROSITE" id="PS50082">
    <property type="entry name" value="WD_REPEATS_2"/>
    <property type="match status" value="1"/>
</dbReference>
<name>A0ABZ3F8T8_9HELI</name>
<sequence length="348" mass="38404">MKGLLLPYMRYFVYVLCVVALPLWAAPVTIESKNAQVIHTDGIITYISIFKNLIYVGNASGEVHIYEMDNAKKAQKKATLTLPLIEDYFGNMYAPRVFNITTFDGNNLFVLSESSRGGRQILKLSAMGDMQVILTTTTSPKRIVAFDKNKLVVGFLSNEIGLFDIDSAAFIYTTQPSQAGFSNLCVNAPFIFSTDESGVVNVLDVANGKILARLDNINKDNNYQIASSQNVILTAGVDRKMGIYTFDTPVSTTSQSNSQNTKPTFSLKSARSVKSDFLIYAVGISPQATLAAFSKNEQNDISLIHLPTLEEKYILKGATSLINSIIFYDEKTIVSGNDDKNFIIWTLD</sequence>
<evidence type="ECO:0000256" key="1">
    <source>
        <dbReference type="PROSITE-ProRule" id="PRU00221"/>
    </source>
</evidence>
<keyword evidence="1" id="KW-0853">WD repeat</keyword>
<dbReference type="InterPro" id="IPR001680">
    <property type="entry name" value="WD40_rpt"/>
</dbReference>
<dbReference type="SUPFAM" id="SSF50978">
    <property type="entry name" value="WD40 repeat-like"/>
    <property type="match status" value="1"/>
</dbReference>
<evidence type="ECO:0000313" key="2">
    <source>
        <dbReference type="EMBL" id="XAM18469.1"/>
    </source>
</evidence>
<protein>
    <submittedName>
        <fullName evidence="2">WD40 repeat domain-containing protein</fullName>
    </submittedName>
</protein>
<accession>A0ABZ3F8T8</accession>
<dbReference type="RefSeq" id="WP_300446759.1">
    <property type="nucleotide sequence ID" value="NZ_CP145316.1"/>
</dbReference>
<feature type="repeat" description="WD" evidence="1">
    <location>
        <begin position="315"/>
        <end position="348"/>
    </location>
</feature>
<dbReference type="Gene3D" id="2.130.10.10">
    <property type="entry name" value="YVTN repeat-like/Quinoprotein amine dehydrogenase"/>
    <property type="match status" value="2"/>
</dbReference>
<gene>
    <name evidence="2" type="ORF">V3I05_01960</name>
</gene>
<dbReference type="Proteomes" id="UP001434737">
    <property type="component" value="Chromosome"/>
</dbReference>
<dbReference type="EMBL" id="CP145316">
    <property type="protein sequence ID" value="XAM18469.1"/>
    <property type="molecule type" value="Genomic_DNA"/>
</dbReference>
<organism evidence="2 3">
    <name type="scientific">Helicobacter mastomyrinus</name>
    <dbReference type="NCBI Taxonomy" id="287948"/>
    <lineage>
        <taxon>Bacteria</taxon>
        <taxon>Pseudomonadati</taxon>
        <taxon>Campylobacterota</taxon>
        <taxon>Epsilonproteobacteria</taxon>
        <taxon>Campylobacterales</taxon>
        <taxon>Helicobacteraceae</taxon>
        <taxon>Helicobacter</taxon>
    </lineage>
</organism>
<reference evidence="2 3" key="1">
    <citation type="submission" date="2024-02" db="EMBL/GenBank/DDBJ databases">
        <title>Genome and pathogenicity analysis of Helicobacter mastomyrinus isolated from mice.</title>
        <authorList>
            <person name="Zhu L."/>
        </authorList>
    </citation>
    <scope>NUCLEOTIDE SEQUENCE [LARGE SCALE GENOMIC DNA]</scope>
    <source>
        <strain evidence="2 3">Hm-17</strain>
    </source>
</reference>
<dbReference type="InterPro" id="IPR036322">
    <property type="entry name" value="WD40_repeat_dom_sf"/>
</dbReference>